<dbReference type="PANTHER" id="PTHR10697:SF1">
    <property type="entry name" value="MAMMALIAN EPENDYMIN-RELATED PROTEIN 1"/>
    <property type="match status" value="1"/>
</dbReference>
<reference evidence="1" key="1">
    <citation type="journal article" date="2023" name="G3 (Bethesda)">
        <title>A reference genome for the long-term kleptoplast-retaining sea slug Elysia crispata morphotype clarki.</title>
        <authorList>
            <person name="Eastman K.E."/>
            <person name="Pendleton A.L."/>
            <person name="Shaikh M.A."/>
            <person name="Suttiyut T."/>
            <person name="Ogas R."/>
            <person name="Tomko P."/>
            <person name="Gavelis G."/>
            <person name="Widhalm J.R."/>
            <person name="Wisecaver J.H."/>
        </authorList>
    </citation>
    <scope>NUCLEOTIDE SEQUENCE</scope>
    <source>
        <strain evidence="1">ECLA1</strain>
    </source>
</reference>
<gene>
    <name evidence="1" type="ORF">RRG08_053548</name>
</gene>
<dbReference type="EMBL" id="JAWDGP010007144">
    <property type="protein sequence ID" value="KAK3729348.1"/>
    <property type="molecule type" value="Genomic_DNA"/>
</dbReference>
<keyword evidence="2" id="KW-1185">Reference proteome</keyword>
<evidence type="ECO:0000313" key="2">
    <source>
        <dbReference type="Proteomes" id="UP001283361"/>
    </source>
</evidence>
<dbReference type="Pfam" id="PF00811">
    <property type="entry name" value="Ependymin"/>
    <property type="match status" value="1"/>
</dbReference>
<proteinExistence type="predicted"/>
<dbReference type="GO" id="GO:0005509">
    <property type="term" value="F:calcium ion binding"/>
    <property type="evidence" value="ECO:0007669"/>
    <property type="project" value="InterPro"/>
</dbReference>
<dbReference type="GO" id="GO:0007160">
    <property type="term" value="P:cell-matrix adhesion"/>
    <property type="evidence" value="ECO:0007669"/>
    <property type="project" value="InterPro"/>
</dbReference>
<protein>
    <submittedName>
        <fullName evidence="1">Uncharacterized protein</fullName>
    </submittedName>
</protein>
<dbReference type="Proteomes" id="UP001283361">
    <property type="component" value="Unassembled WGS sequence"/>
</dbReference>
<dbReference type="AlphaFoldDB" id="A0AAE1CQS0"/>
<organism evidence="1 2">
    <name type="scientific">Elysia crispata</name>
    <name type="common">lettuce slug</name>
    <dbReference type="NCBI Taxonomy" id="231223"/>
    <lineage>
        <taxon>Eukaryota</taxon>
        <taxon>Metazoa</taxon>
        <taxon>Spiralia</taxon>
        <taxon>Lophotrochozoa</taxon>
        <taxon>Mollusca</taxon>
        <taxon>Gastropoda</taxon>
        <taxon>Heterobranchia</taxon>
        <taxon>Euthyneura</taxon>
        <taxon>Panpulmonata</taxon>
        <taxon>Sacoglossa</taxon>
        <taxon>Placobranchoidea</taxon>
        <taxon>Plakobranchidae</taxon>
        <taxon>Elysia</taxon>
    </lineage>
</organism>
<dbReference type="GO" id="GO:0005764">
    <property type="term" value="C:lysosome"/>
    <property type="evidence" value="ECO:0007669"/>
    <property type="project" value="TreeGrafter"/>
</dbReference>
<evidence type="ECO:0000313" key="1">
    <source>
        <dbReference type="EMBL" id="KAK3729348.1"/>
    </source>
</evidence>
<name>A0AAE1CQS0_9GAST</name>
<comment type="caution">
    <text evidence="1">The sequence shown here is derived from an EMBL/GenBank/DDBJ whole genome shotgun (WGS) entry which is preliminary data.</text>
</comment>
<accession>A0AAE1CQS0</accession>
<sequence length="195" mass="21470">MQGGMMSSMTPPQPCCIPATWQGVLVDLKSQYDVVSTVVFDTTKMLEGVWTTMRTTGQVVSHALFDYSKQMMYEAVWMADQAPTCKKETFNMPMFSCMNDSRLTDMTYLGSSTLGLKRMGIDYDSYSYQAGNSAFTIAVGAIPGTSNMCYPVLERVKNDNMDTLYMFLQMTSTIEDASILTMPAPCVGTNSAVVG</sequence>
<dbReference type="GO" id="GO:0005576">
    <property type="term" value="C:extracellular region"/>
    <property type="evidence" value="ECO:0007669"/>
    <property type="project" value="InterPro"/>
</dbReference>
<dbReference type="InterPro" id="IPR001299">
    <property type="entry name" value="Ependymin"/>
</dbReference>
<dbReference type="PANTHER" id="PTHR10697">
    <property type="entry name" value="MAMMALIAN EPENDYMIN-RELATED PROTEIN 1"/>
    <property type="match status" value="1"/>
</dbReference>